<evidence type="ECO:0000256" key="11">
    <source>
        <dbReference type="ARBA" id="ARBA00023136"/>
    </source>
</evidence>
<keyword evidence="11 14" id="KW-0472">Membrane</keyword>
<evidence type="ECO:0000256" key="8">
    <source>
        <dbReference type="ARBA" id="ARBA00022906"/>
    </source>
</evidence>
<comment type="caution">
    <text evidence="15">The sequence shown here is derived from an EMBL/GenBank/DDBJ whole genome shotgun (WGS) entry which is preliminary data.</text>
</comment>
<feature type="transmembrane region" description="Helical" evidence="14">
    <location>
        <begin position="166"/>
        <end position="191"/>
    </location>
</feature>
<sequence length="254" mass="26578">MTTVESGLLLLAMSMAAGLIGCFVVMRRMALAADALSHVALPGIGIAVLLQLHPLTGALAALLLGTLLIWGIEERTRLATETVIGVVFSGALAVGTLMTSGDELIHALLGKPAELEPWELLLALAGAAGVIAFLGLRRRELLLALVSRDIATSMGIRLRWLDLQFLLAFAVTVSLGLRYLGVLLMGSLVIIPAATGKRLARNLRGMVLVATSVAIFSTLSGTWAGTLLGRETGPPIVIIATGCFLLSLLKRPAT</sequence>
<organism evidence="15 16">
    <name type="scientific">Hyalangium minutum</name>
    <dbReference type="NCBI Taxonomy" id="394096"/>
    <lineage>
        <taxon>Bacteria</taxon>
        <taxon>Pseudomonadati</taxon>
        <taxon>Myxococcota</taxon>
        <taxon>Myxococcia</taxon>
        <taxon>Myxococcales</taxon>
        <taxon>Cystobacterineae</taxon>
        <taxon>Archangiaceae</taxon>
        <taxon>Hyalangium</taxon>
    </lineage>
</organism>
<evidence type="ECO:0000313" key="15">
    <source>
        <dbReference type="EMBL" id="KFE62693.1"/>
    </source>
</evidence>
<dbReference type="Proteomes" id="UP000028725">
    <property type="component" value="Unassembled WGS sequence"/>
</dbReference>
<feature type="transmembrane region" description="Helical" evidence="14">
    <location>
        <begin position="78"/>
        <end position="98"/>
    </location>
</feature>
<dbReference type="EMBL" id="JMCB01000020">
    <property type="protein sequence ID" value="KFE62693.1"/>
    <property type="molecule type" value="Genomic_DNA"/>
</dbReference>
<proteinExistence type="inferred from homology"/>
<dbReference type="AlphaFoldDB" id="A0A085W4T0"/>
<keyword evidence="9 14" id="KW-1133">Transmembrane helix</keyword>
<dbReference type="Pfam" id="PF00950">
    <property type="entry name" value="ABC-3"/>
    <property type="match status" value="1"/>
</dbReference>
<keyword evidence="7" id="KW-0862">Zinc</keyword>
<feature type="transmembrane region" description="Helical" evidence="14">
    <location>
        <begin position="46"/>
        <end position="71"/>
    </location>
</feature>
<dbReference type="GO" id="GO:0010043">
    <property type="term" value="P:response to zinc ion"/>
    <property type="evidence" value="ECO:0007669"/>
    <property type="project" value="TreeGrafter"/>
</dbReference>
<dbReference type="InterPro" id="IPR037294">
    <property type="entry name" value="ABC_BtuC-like"/>
</dbReference>
<feature type="transmembrane region" description="Helical" evidence="14">
    <location>
        <begin position="232"/>
        <end position="249"/>
    </location>
</feature>
<keyword evidence="4 13" id="KW-0813">Transport</keyword>
<dbReference type="SUPFAM" id="SSF81345">
    <property type="entry name" value="ABC transporter involved in vitamin B12 uptake, BtuC"/>
    <property type="match status" value="1"/>
</dbReference>
<keyword evidence="10" id="KW-0406">Ion transport</keyword>
<dbReference type="GO" id="GO:0043190">
    <property type="term" value="C:ATP-binding cassette (ABC) transporter complex"/>
    <property type="evidence" value="ECO:0007669"/>
    <property type="project" value="InterPro"/>
</dbReference>
<protein>
    <recommendedName>
        <fullName evidence="12">High-affinity zinc uptake system membrane protein ZnuB</fullName>
    </recommendedName>
</protein>
<comment type="subcellular location">
    <subcellularLocation>
        <location evidence="2 13">Cell membrane</location>
        <topology evidence="2 13">Multi-pass membrane protein</topology>
    </subcellularLocation>
</comment>
<dbReference type="GO" id="GO:0055085">
    <property type="term" value="P:transmembrane transport"/>
    <property type="evidence" value="ECO:0007669"/>
    <property type="project" value="InterPro"/>
</dbReference>
<evidence type="ECO:0000256" key="10">
    <source>
        <dbReference type="ARBA" id="ARBA00023065"/>
    </source>
</evidence>
<feature type="transmembrane region" description="Helical" evidence="14">
    <location>
        <begin position="141"/>
        <end position="160"/>
    </location>
</feature>
<dbReference type="PANTHER" id="PTHR30477">
    <property type="entry name" value="ABC-TRANSPORTER METAL-BINDING PROTEIN"/>
    <property type="match status" value="1"/>
</dbReference>
<dbReference type="Gene3D" id="1.10.3470.10">
    <property type="entry name" value="ABC transporter involved in vitamin B12 uptake, BtuC"/>
    <property type="match status" value="1"/>
</dbReference>
<dbReference type="GO" id="GO:0006829">
    <property type="term" value="P:zinc ion transport"/>
    <property type="evidence" value="ECO:0007669"/>
    <property type="project" value="UniProtKB-KW"/>
</dbReference>
<keyword evidence="16" id="KW-1185">Reference proteome</keyword>
<feature type="transmembrane region" description="Helical" evidence="14">
    <location>
        <begin position="118"/>
        <end position="136"/>
    </location>
</feature>
<feature type="transmembrane region" description="Helical" evidence="14">
    <location>
        <begin position="203"/>
        <end position="226"/>
    </location>
</feature>
<keyword evidence="5" id="KW-1003">Cell membrane</keyword>
<dbReference type="STRING" id="394096.DB31_3807"/>
<evidence type="ECO:0000256" key="4">
    <source>
        <dbReference type="ARBA" id="ARBA00022448"/>
    </source>
</evidence>
<feature type="transmembrane region" description="Helical" evidence="14">
    <location>
        <begin position="7"/>
        <end position="26"/>
    </location>
</feature>
<evidence type="ECO:0000256" key="13">
    <source>
        <dbReference type="RuleBase" id="RU003943"/>
    </source>
</evidence>
<gene>
    <name evidence="15" type="ORF">DB31_3807</name>
</gene>
<evidence type="ECO:0000256" key="2">
    <source>
        <dbReference type="ARBA" id="ARBA00004651"/>
    </source>
</evidence>
<evidence type="ECO:0000256" key="7">
    <source>
        <dbReference type="ARBA" id="ARBA00022833"/>
    </source>
</evidence>
<evidence type="ECO:0000256" key="6">
    <source>
        <dbReference type="ARBA" id="ARBA00022692"/>
    </source>
</evidence>
<keyword evidence="6 13" id="KW-0812">Transmembrane</keyword>
<name>A0A085W4T0_9BACT</name>
<evidence type="ECO:0000256" key="14">
    <source>
        <dbReference type="SAM" id="Phobius"/>
    </source>
</evidence>
<comment type="similarity">
    <text evidence="3 13">Belongs to the ABC-3 integral membrane protein family.</text>
</comment>
<evidence type="ECO:0000313" key="16">
    <source>
        <dbReference type="Proteomes" id="UP000028725"/>
    </source>
</evidence>
<dbReference type="InterPro" id="IPR001626">
    <property type="entry name" value="ABC_TroCD"/>
</dbReference>
<evidence type="ECO:0000256" key="1">
    <source>
        <dbReference type="ARBA" id="ARBA00002313"/>
    </source>
</evidence>
<evidence type="ECO:0000256" key="9">
    <source>
        <dbReference type="ARBA" id="ARBA00022989"/>
    </source>
</evidence>
<keyword evidence="8" id="KW-0864">Zinc transport</keyword>
<dbReference type="RefSeq" id="WP_044196964.1">
    <property type="nucleotide sequence ID" value="NZ_JMCB01000020.1"/>
</dbReference>
<comment type="function">
    <text evidence="1">Involved in the high-affinity zinc uptake transport system.</text>
</comment>
<dbReference type="PANTHER" id="PTHR30477:SF23">
    <property type="entry name" value="HIGH-AFFINITY ZINC UPTAKE SYSTEM MEMBRANE PROTEIN ZNUB"/>
    <property type="match status" value="1"/>
</dbReference>
<evidence type="ECO:0000256" key="3">
    <source>
        <dbReference type="ARBA" id="ARBA00008034"/>
    </source>
</evidence>
<evidence type="ECO:0000256" key="5">
    <source>
        <dbReference type="ARBA" id="ARBA00022475"/>
    </source>
</evidence>
<reference evidence="15 16" key="1">
    <citation type="submission" date="2014-04" db="EMBL/GenBank/DDBJ databases">
        <title>Genome assembly of Hyalangium minutum DSM 14724.</title>
        <authorList>
            <person name="Sharma G."/>
            <person name="Subramanian S."/>
        </authorList>
    </citation>
    <scope>NUCLEOTIDE SEQUENCE [LARGE SCALE GENOMIC DNA]</scope>
    <source>
        <strain evidence="15 16">DSM 14724</strain>
    </source>
</reference>
<accession>A0A085W4T0</accession>
<evidence type="ECO:0000256" key="12">
    <source>
        <dbReference type="ARBA" id="ARBA00040080"/>
    </source>
</evidence>